<keyword evidence="2" id="KW-0804">Transcription</keyword>
<reference evidence="5" key="2">
    <citation type="journal article" date="2023" name="IMA Fungus">
        <title>Comparative genomic study of the Penicillium genus elucidates a diverse pangenome and 15 lateral gene transfer events.</title>
        <authorList>
            <person name="Petersen C."/>
            <person name="Sorensen T."/>
            <person name="Nielsen M.R."/>
            <person name="Sondergaard T.E."/>
            <person name="Sorensen J.L."/>
            <person name="Fitzpatrick D.A."/>
            <person name="Frisvad J.C."/>
            <person name="Nielsen K.L."/>
        </authorList>
    </citation>
    <scope>NUCLEOTIDE SEQUENCE</scope>
    <source>
        <strain evidence="5">IBT 29677</strain>
    </source>
</reference>
<dbReference type="RefSeq" id="XP_056486799.1">
    <property type="nucleotide sequence ID" value="XM_056631248.1"/>
</dbReference>
<name>A0A9W9VXL5_9EURO</name>
<evidence type="ECO:0008006" key="7">
    <source>
        <dbReference type="Google" id="ProtNLM"/>
    </source>
</evidence>
<dbReference type="GeneID" id="81370228"/>
<dbReference type="PANTHER" id="PTHR37534:SF2">
    <property type="entry name" value="N-ACETYLTRANSFERASE DOMAIN-CONTAINING PROTEIN"/>
    <property type="match status" value="1"/>
</dbReference>
<evidence type="ECO:0000313" key="5">
    <source>
        <dbReference type="EMBL" id="KAJ5391121.1"/>
    </source>
</evidence>
<dbReference type="GO" id="GO:0000976">
    <property type="term" value="F:transcription cis-regulatory region binding"/>
    <property type="evidence" value="ECO:0007669"/>
    <property type="project" value="TreeGrafter"/>
</dbReference>
<feature type="compositionally biased region" description="Low complexity" evidence="4">
    <location>
        <begin position="148"/>
        <end position="162"/>
    </location>
</feature>
<dbReference type="GO" id="GO:0005634">
    <property type="term" value="C:nucleus"/>
    <property type="evidence" value="ECO:0007669"/>
    <property type="project" value="TreeGrafter"/>
</dbReference>
<evidence type="ECO:0000256" key="3">
    <source>
        <dbReference type="ARBA" id="ARBA00023242"/>
    </source>
</evidence>
<dbReference type="Proteomes" id="UP001147747">
    <property type="component" value="Unassembled WGS sequence"/>
</dbReference>
<dbReference type="InterPro" id="IPR001138">
    <property type="entry name" value="Zn2Cys6_DnaBD"/>
</dbReference>
<sequence length="602" mass="68785">MPQRARHQRCDKRLPVCNRCEAKGLTCKPVQKKAVFRHGSTANFDTSFTQGQIWVNSKPKTWRPPKQALSSLDRQINSDTAAFSHEELADNTSPTASVSVEHFQESPSAPIRVAPREASAESNEVQVDEYHNIHSENRQSGNSHQHHSSLTLSSPASWSRSPQNARLPPSGSDRQYTDPGTYTSLQYWETETDVDYSLSPSSTTDLATTSSESVQESCLMRYFIEELSPWFDHCDELRQFQLIVPQRARHCPTLKNAICAVSSRRLCRLPKYSTSKGILYRGQLLPRLKKSSALEYMLKCIPDLVQFPEIRDPVQQENIMAATVILRQYEEMDEEMDENEIDTDYYDDRRVSFLAITQTIIDSMIESPLENSLATAAYWIVIRQEIYYAFSRESIPHMRFDTNRWRNTSIANSIIMFAGEVATWRWGQKNPGNGKLILTNLSSKAQLKLREQQLANDCMGEIEPILELGPDRAKGKIFPTVWYSFDVQVTAIQHFRLAQMILIAESPYLEKASRATHRKAEAQVRSIVLNLCGIALGHLRIQPALVNAVIAVTLYGEYFTDPEERNALLGIINRTKELHAWPMRKPYQTLKRRWEVVDNAEL</sequence>
<proteinExistence type="predicted"/>
<dbReference type="AlphaFoldDB" id="A0A9W9VXL5"/>
<feature type="region of interest" description="Disordered" evidence="4">
    <location>
        <begin position="136"/>
        <end position="180"/>
    </location>
</feature>
<evidence type="ECO:0000313" key="6">
    <source>
        <dbReference type="Proteomes" id="UP001147747"/>
    </source>
</evidence>
<dbReference type="OrthoDB" id="4525710at2759"/>
<organism evidence="5 6">
    <name type="scientific">Penicillium cosmopolitanum</name>
    <dbReference type="NCBI Taxonomy" id="1131564"/>
    <lineage>
        <taxon>Eukaryota</taxon>
        <taxon>Fungi</taxon>
        <taxon>Dikarya</taxon>
        <taxon>Ascomycota</taxon>
        <taxon>Pezizomycotina</taxon>
        <taxon>Eurotiomycetes</taxon>
        <taxon>Eurotiomycetidae</taxon>
        <taxon>Eurotiales</taxon>
        <taxon>Aspergillaceae</taxon>
        <taxon>Penicillium</taxon>
    </lineage>
</organism>
<dbReference type="PANTHER" id="PTHR37534">
    <property type="entry name" value="TRANSCRIPTIONAL ACTIVATOR PROTEIN UGA3"/>
    <property type="match status" value="1"/>
</dbReference>
<keyword evidence="6" id="KW-1185">Reference proteome</keyword>
<keyword evidence="1" id="KW-0805">Transcription regulation</keyword>
<comment type="caution">
    <text evidence="5">The sequence shown here is derived from an EMBL/GenBank/DDBJ whole genome shotgun (WGS) entry which is preliminary data.</text>
</comment>
<evidence type="ECO:0000256" key="4">
    <source>
        <dbReference type="SAM" id="MobiDB-lite"/>
    </source>
</evidence>
<evidence type="ECO:0000256" key="2">
    <source>
        <dbReference type="ARBA" id="ARBA00023163"/>
    </source>
</evidence>
<keyword evidence="3" id="KW-0539">Nucleus</keyword>
<feature type="region of interest" description="Disordered" evidence="4">
    <location>
        <begin position="103"/>
        <end position="124"/>
    </location>
</feature>
<accession>A0A9W9VXL5</accession>
<gene>
    <name evidence="5" type="ORF">N7509_006611</name>
</gene>
<dbReference type="GO" id="GO:0000981">
    <property type="term" value="F:DNA-binding transcription factor activity, RNA polymerase II-specific"/>
    <property type="evidence" value="ECO:0007669"/>
    <property type="project" value="InterPro"/>
</dbReference>
<dbReference type="CDD" id="cd00067">
    <property type="entry name" value="GAL4"/>
    <property type="match status" value="1"/>
</dbReference>
<evidence type="ECO:0000256" key="1">
    <source>
        <dbReference type="ARBA" id="ARBA00023015"/>
    </source>
</evidence>
<dbReference type="EMBL" id="JAPZBU010000008">
    <property type="protein sequence ID" value="KAJ5391121.1"/>
    <property type="molecule type" value="Genomic_DNA"/>
</dbReference>
<dbReference type="GO" id="GO:0045944">
    <property type="term" value="P:positive regulation of transcription by RNA polymerase II"/>
    <property type="evidence" value="ECO:0007669"/>
    <property type="project" value="TreeGrafter"/>
</dbReference>
<reference evidence="5" key="1">
    <citation type="submission" date="2022-12" db="EMBL/GenBank/DDBJ databases">
        <authorList>
            <person name="Petersen C."/>
        </authorList>
    </citation>
    <scope>NUCLEOTIDE SEQUENCE</scope>
    <source>
        <strain evidence="5">IBT 29677</strain>
    </source>
</reference>
<protein>
    <recommendedName>
        <fullName evidence="7">Zn(2)-C6 fungal-type domain-containing protein</fullName>
    </recommendedName>
</protein>
<dbReference type="GO" id="GO:0008270">
    <property type="term" value="F:zinc ion binding"/>
    <property type="evidence" value="ECO:0007669"/>
    <property type="project" value="InterPro"/>
</dbReference>